<comment type="caution">
    <text evidence="1">The sequence shown here is derived from an EMBL/GenBank/DDBJ whole genome shotgun (WGS) entry which is preliminary data.</text>
</comment>
<keyword evidence="2" id="KW-1185">Reference proteome</keyword>
<proteinExistence type="predicted"/>
<name>A0AAV4FJ66_9GAST</name>
<dbReference type="Proteomes" id="UP000762676">
    <property type="component" value="Unassembled WGS sequence"/>
</dbReference>
<evidence type="ECO:0000313" key="1">
    <source>
        <dbReference type="EMBL" id="GFR73462.1"/>
    </source>
</evidence>
<reference evidence="1 2" key="1">
    <citation type="journal article" date="2021" name="Elife">
        <title>Chloroplast acquisition without the gene transfer in kleptoplastic sea slugs, Plakobranchus ocellatus.</title>
        <authorList>
            <person name="Maeda T."/>
            <person name="Takahashi S."/>
            <person name="Yoshida T."/>
            <person name="Shimamura S."/>
            <person name="Takaki Y."/>
            <person name="Nagai Y."/>
            <person name="Toyoda A."/>
            <person name="Suzuki Y."/>
            <person name="Arimoto A."/>
            <person name="Ishii H."/>
            <person name="Satoh N."/>
            <person name="Nishiyama T."/>
            <person name="Hasebe M."/>
            <person name="Maruyama T."/>
            <person name="Minagawa J."/>
            <person name="Obokata J."/>
            <person name="Shigenobu S."/>
        </authorList>
    </citation>
    <scope>NUCLEOTIDE SEQUENCE [LARGE SCALE GENOMIC DNA]</scope>
</reference>
<organism evidence="1 2">
    <name type="scientific">Elysia marginata</name>
    <dbReference type="NCBI Taxonomy" id="1093978"/>
    <lineage>
        <taxon>Eukaryota</taxon>
        <taxon>Metazoa</taxon>
        <taxon>Spiralia</taxon>
        <taxon>Lophotrochozoa</taxon>
        <taxon>Mollusca</taxon>
        <taxon>Gastropoda</taxon>
        <taxon>Heterobranchia</taxon>
        <taxon>Euthyneura</taxon>
        <taxon>Panpulmonata</taxon>
        <taxon>Sacoglossa</taxon>
        <taxon>Placobranchoidea</taxon>
        <taxon>Plakobranchidae</taxon>
        <taxon>Elysia</taxon>
    </lineage>
</organism>
<evidence type="ECO:0000313" key="2">
    <source>
        <dbReference type="Proteomes" id="UP000762676"/>
    </source>
</evidence>
<sequence length="107" mass="11061">MGGPRIPETRIVDGDYVKGGGVVSGAAGTHRGRKMLLLLSITLTSAGTSRPIGLEKCPGRSGGETSVPSALVFGSFRLPSPPSPSYTFIQKTGPIWPSSFSSQISAK</sequence>
<gene>
    <name evidence="1" type="ORF">ElyMa_005730600</name>
</gene>
<dbReference type="EMBL" id="BMAT01011479">
    <property type="protein sequence ID" value="GFR73462.1"/>
    <property type="molecule type" value="Genomic_DNA"/>
</dbReference>
<dbReference type="AlphaFoldDB" id="A0AAV4FJ66"/>
<accession>A0AAV4FJ66</accession>
<protein>
    <submittedName>
        <fullName evidence="1">Uncharacterized protein</fullName>
    </submittedName>
</protein>